<gene>
    <name evidence="2" type="ORF">ARHIZOSPH14_14520</name>
</gene>
<keyword evidence="1" id="KW-0812">Transmembrane</keyword>
<feature type="transmembrane region" description="Helical" evidence="1">
    <location>
        <begin position="218"/>
        <end position="243"/>
    </location>
</feature>
<evidence type="ECO:0000313" key="3">
    <source>
        <dbReference type="Proteomes" id="UP001144396"/>
    </source>
</evidence>
<feature type="transmembrane region" description="Helical" evidence="1">
    <location>
        <begin position="14"/>
        <end position="36"/>
    </location>
</feature>
<name>A0A9W6FP87_9MICO</name>
<keyword evidence="3" id="KW-1185">Reference proteome</keyword>
<evidence type="ECO:0000256" key="1">
    <source>
        <dbReference type="SAM" id="Phobius"/>
    </source>
</evidence>
<accession>A0A9W6FP87</accession>
<keyword evidence="1" id="KW-0472">Membrane</keyword>
<feature type="transmembrane region" description="Helical" evidence="1">
    <location>
        <begin position="376"/>
        <end position="393"/>
    </location>
</feature>
<feature type="transmembrane region" description="Helical" evidence="1">
    <location>
        <begin position="56"/>
        <end position="78"/>
    </location>
</feature>
<dbReference type="Proteomes" id="UP001144396">
    <property type="component" value="Unassembled WGS sequence"/>
</dbReference>
<dbReference type="AlphaFoldDB" id="A0A9W6FP87"/>
<feature type="transmembrane region" description="Helical" evidence="1">
    <location>
        <begin position="405"/>
        <end position="422"/>
    </location>
</feature>
<feature type="transmembrane region" description="Helical" evidence="1">
    <location>
        <begin position="177"/>
        <end position="197"/>
    </location>
</feature>
<feature type="transmembrane region" description="Helical" evidence="1">
    <location>
        <begin position="294"/>
        <end position="316"/>
    </location>
</feature>
<feature type="transmembrane region" description="Helical" evidence="1">
    <location>
        <begin position="85"/>
        <end position="104"/>
    </location>
</feature>
<feature type="transmembrane region" description="Helical" evidence="1">
    <location>
        <begin position="429"/>
        <end position="446"/>
    </location>
</feature>
<keyword evidence="1" id="KW-1133">Transmembrane helix</keyword>
<sequence length="448" mass="47646">MDDLVGPTRRAHRITWVGITAAALLVAASVLIPLWTGWDVAVKGGPPLHGFWDPRFGPGSAPAIAIAVLALVGAAPLAMRLRWGWLLLAAYLTGAAWLAMLALVDGFDGIAAVLDADIEYLPTAREVTDLGATLEEFIERIPRDHPDNWRVHIAGHPAGALVLFVGLVRIGLGSGAAAGWLVLGLAATIPLAVMLTMRRFGAELAARRAAPFLVLGPSAIWMAVSGDALFAAFTAWGLCLLAYATRAASHAATAAWAIGAGLLLGYGVLLSYGLVLMGLLAVAVLVLGRDWRPLPWAVGAALVPVLVFAAAGFAWWEAYPVLVDRYWDGIASRRPASYWIWGDLAALACSAGLVAGASVGLTAARVREWRSWSRPVEVVVVLTLAAAATLLVADLSQMSKAEVERIWLPFVPWLLVGTALLPRAWVRPALAIQLALAITLQHLYFFQW</sequence>
<protein>
    <submittedName>
        <fullName evidence="2">Membrane protein</fullName>
    </submittedName>
</protein>
<reference evidence="2" key="1">
    <citation type="submission" date="2022-12" db="EMBL/GenBank/DDBJ databases">
        <title>Reference genome sequencing for broad-spectrum identification of bacterial and archaeal isolates by mass spectrometry.</title>
        <authorList>
            <person name="Sekiguchi Y."/>
            <person name="Tourlousse D.M."/>
        </authorList>
    </citation>
    <scope>NUCLEOTIDE SEQUENCE</scope>
    <source>
        <strain evidence="2">14</strain>
    </source>
</reference>
<proteinExistence type="predicted"/>
<comment type="caution">
    <text evidence="2">The sequence shown here is derived from an EMBL/GenBank/DDBJ whole genome shotgun (WGS) entry which is preliminary data.</text>
</comment>
<organism evidence="2 3">
    <name type="scientific">Agromyces rhizosphaerae</name>
    <dbReference type="NCBI Taxonomy" id="88374"/>
    <lineage>
        <taxon>Bacteria</taxon>
        <taxon>Bacillati</taxon>
        <taxon>Actinomycetota</taxon>
        <taxon>Actinomycetes</taxon>
        <taxon>Micrococcales</taxon>
        <taxon>Microbacteriaceae</taxon>
        <taxon>Agromyces</taxon>
    </lineage>
</organism>
<dbReference type="EMBL" id="BSDP01000001">
    <property type="protein sequence ID" value="GLI27210.1"/>
    <property type="molecule type" value="Genomic_DNA"/>
</dbReference>
<feature type="transmembrane region" description="Helical" evidence="1">
    <location>
        <begin position="336"/>
        <end position="364"/>
    </location>
</feature>
<evidence type="ECO:0000313" key="2">
    <source>
        <dbReference type="EMBL" id="GLI27210.1"/>
    </source>
</evidence>
<feature type="transmembrane region" description="Helical" evidence="1">
    <location>
        <begin position="263"/>
        <end position="287"/>
    </location>
</feature>